<feature type="transmembrane region" description="Helical" evidence="1">
    <location>
        <begin position="269"/>
        <end position="302"/>
    </location>
</feature>
<sequence>MATFSVVIPAYNEEDGICEIMQRVLATRDALREVGFDELELIVVDDGSKDRTAELVRAQAGVILVQHARNSGYGAALKTGFAAASGEWVGFLDADGTYPPEYFPALLQAAQEQNADLVIGSRMAGAESQMPLMRRIGNLIFARLVNLISAANITDSASGMRVFKKSILAQLYPLPDGLNLTPVMSTRALHENLRMVEVPIPYSERIGRSKLSVVRDGMRFGQSIVWTALNYNPARPFGLIGMVSFAIAALIGLGLIWVRLQGVQTVSPLGAFALFSALVLAVGGVMLIALGFSFNYFVALFHKTPVRQGLWGKPFFNVHWEQHFGWIGLLVLLIGIGFAIGSLVAALMGATLMQLWLYFLSSAVFSLMGLQLIVAWVQMQTLEALRIREDLAASDLLGKETMASARITPAPVRGERLQPQP</sequence>
<evidence type="ECO:0000259" key="2">
    <source>
        <dbReference type="Pfam" id="PF00535"/>
    </source>
</evidence>
<keyword evidence="1" id="KW-1133">Transmembrane helix</keyword>
<name>A0A7C1JDI7_9CHLR</name>
<dbReference type="Pfam" id="PF00535">
    <property type="entry name" value="Glycos_transf_2"/>
    <property type="match status" value="1"/>
</dbReference>
<evidence type="ECO:0000256" key="1">
    <source>
        <dbReference type="SAM" id="Phobius"/>
    </source>
</evidence>
<keyword evidence="3" id="KW-0808">Transferase</keyword>
<dbReference type="Gene3D" id="3.90.550.10">
    <property type="entry name" value="Spore Coat Polysaccharide Biosynthesis Protein SpsA, Chain A"/>
    <property type="match status" value="1"/>
</dbReference>
<comment type="caution">
    <text evidence="3">The sequence shown here is derived from an EMBL/GenBank/DDBJ whole genome shotgun (WGS) entry which is preliminary data.</text>
</comment>
<proteinExistence type="predicted"/>
<gene>
    <name evidence="3" type="ORF">ENQ20_10920</name>
</gene>
<dbReference type="AlphaFoldDB" id="A0A7C1JDI7"/>
<keyword evidence="1" id="KW-0472">Membrane</keyword>
<dbReference type="CDD" id="cd04179">
    <property type="entry name" value="DPM_DPG-synthase_like"/>
    <property type="match status" value="1"/>
</dbReference>
<feature type="domain" description="Glycosyltransferase 2-like" evidence="2">
    <location>
        <begin position="5"/>
        <end position="170"/>
    </location>
</feature>
<dbReference type="InterPro" id="IPR001173">
    <property type="entry name" value="Glyco_trans_2-like"/>
</dbReference>
<dbReference type="EMBL" id="DSMG01000107">
    <property type="protein sequence ID" value="HDX31984.1"/>
    <property type="molecule type" value="Genomic_DNA"/>
</dbReference>
<feature type="transmembrane region" description="Helical" evidence="1">
    <location>
        <begin position="355"/>
        <end position="377"/>
    </location>
</feature>
<feature type="transmembrane region" description="Helical" evidence="1">
    <location>
        <begin position="323"/>
        <end position="349"/>
    </location>
</feature>
<evidence type="ECO:0000313" key="3">
    <source>
        <dbReference type="EMBL" id="HDX31984.1"/>
    </source>
</evidence>
<dbReference type="InterPro" id="IPR029044">
    <property type="entry name" value="Nucleotide-diphossugar_trans"/>
</dbReference>
<accession>A0A7C1JDI7</accession>
<organism evidence="3">
    <name type="scientific">Caldilinea aerophila</name>
    <dbReference type="NCBI Taxonomy" id="133453"/>
    <lineage>
        <taxon>Bacteria</taxon>
        <taxon>Bacillati</taxon>
        <taxon>Chloroflexota</taxon>
        <taxon>Caldilineae</taxon>
        <taxon>Caldilineales</taxon>
        <taxon>Caldilineaceae</taxon>
        <taxon>Caldilinea</taxon>
    </lineage>
</organism>
<keyword evidence="1" id="KW-0812">Transmembrane</keyword>
<dbReference type="PANTHER" id="PTHR48090">
    <property type="entry name" value="UNDECAPRENYL-PHOSPHATE 4-DEOXY-4-FORMAMIDO-L-ARABINOSE TRANSFERASE-RELATED"/>
    <property type="match status" value="1"/>
</dbReference>
<protein>
    <submittedName>
        <fullName evidence="3">Glycosyltransferase</fullName>
    </submittedName>
</protein>
<dbReference type="PANTHER" id="PTHR48090:SF7">
    <property type="entry name" value="RFBJ PROTEIN"/>
    <property type="match status" value="1"/>
</dbReference>
<dbReference type="GO" id="GO:0016740">
    <property type="term" value="F:transferase activity"/>
    <property type="evidence" value="ECO:0007669"/>
    <property type="project" value="UniProtKB-KW"/>
</dbReference>
<dbReference type="SUPFAM" id="SSF53448">
    <property type="entry name" value="Nucleotide-diphospho-sugar transferases"/>
    <property type="match status" value="1"/>
</dbReference>
<feature type="transmembrane region" description="Helical" evidence="1">
    <location>
        <begin position="237"/>
        <end position="257"/>
    </location>
</feature>
<reference evidence="3" key="1">
    <citation type="journal article" date="2020" name="mSystems">
        <title>Genome- and Community-Level Interaction Insights into Carbon Utilization and Element Cycling Functions of Hydrothermarchaeota in Hydrothermal Sediment.</title>
        <authorList>
            <person name="Zhou Z."/>
            <person name="Liu Y."/>
            <person name="Xu W."/>
            <person name="Pan J."/>
            <person name="Luo Z.H."/>
            <person name="Li M."/>
        </authorList>
    </citation>
    <scope>NUCLEOTIDE SEQUENCE [LARGE SCALE GENOMIC DNA]</scope>
    <source>
        <strain evidence="3">SpSt-289</strain>
    </source>
</reference>
<dbReference type="InterPro" id="IPR050256">
    <property type="entry name" value="Glycosyltransferase_2"/>
</dbReference>